<keyword evidence="3" id="KW-0067">ATP-binding</keyword>
<feature type="domain" description="DALR anticodon binding" evidence="4">
    <location>
        <begin position="154"/>
        <end position="300"/>
    </location>
</feature>
<evidence type="ECO:0000256" key="1">
    <source>
        <dbReference type="ARBA" id="ARBA00022598"/>
    </source>
</evidence>
<dbReference type="KEGG" id="ter:Tery_3617"/>
<dbReference type="SUPFAM" id="SSF47323">
    <property type="entry name" value="Anticodon-binding domain of a subclass of class I aminoacyl-tRNA synthetases"/>
    <property type="match status" value="1"/>
</dbReference>
<dbReference type="SMART" id="SM00836">
    <property type="entry name" value="DALR_1"/>
    <property type="match status" value="1"/>
</dbReference>
<dbReference type="GO" id="GO:0006420">
    <property type="term" value="P:arginyl-tRNA aminoacylation"/>
    <property type="evidence" value="ECO:0007669"/>
    <property type="project" value="InterPro"/>
</dbReference>
<dbReference type="GO" id="GO:0005524">
    <property type="term" value="F:ATP binding"/>
    <property type="evidence" value="ECO:0007669"/>
    <property type="project" value="UniProtKB-KW"/>
</dbReference>
<dbReference type="OrthoDB" id="9805987at2"/>
<proteinExistence type="predicted"/>
<dbReference type="Pfam" id="PF05746">
    <property type="entry name" value="DALR_1"/>
    <property type="match status" value="1"/>
</dbReference>
<keyword evidence="1" id="KW-0436">Ligase</keyword>
<sequence length="300" mass="34284">MTILSFQCNAIHFLQKAVSLYREKLEWSYSCEKKLEVLARIEIISMKQVKNCGGIIYKSAIALKLAPVLQQPAIYIATELAKYCQEIVSLEGKKDALNFEVEVISSGMIFFKFTGLSIANWLSFLTSVPLKGERKKLQVSVEYKSDETTNLFLIQYSHARCCSLLLMGERDNLITLAPTTLESYGQFWFMTTADPIPWQKSHGQLQFLDYAEYELMAEIASSLDYIYCISSFKKTINWEKVANSLSNRFQAFYRQCRIWGKVRVENPKLAQARLGLVLATQSLLKFLLEEKLGAPAPLEF</sequence>
<dbReference type="AlphaFoldDB" id="Q10YI6"/>
<dbReference type="RefSeq" id="WP_011613020.1">
    <property type="nucleotide sequence ID" value="NC_008312.1"/>
</dbReference>
<dbReference type="STRING" id="203124.Tery_3617"/>
<evidence type="ECO:0000259" key="4">
    <source>
        <dbReference type="SMART" id="SM00836"/>
    </source>
</evidence>
<dbReference type="GO" id="GO:0004814">
    <property type="term" value="F:arginine-tRNA ligase activity"/>
    <property type="evidence" value="ECO:0007669"/>
    <property type="project" value="InterPro"/>
</dbReference>
<reference evidence="5" key="1">
    <citation type="submission" date="2006-06" db="EMBL/GenBank/DDBJ databases">
        <title>Complete sequence of Trichodesmium erythraeum IMS101.</title>
        <authorList>
            <consortium name="US DOE Joint Genome Institute"/>
            <person name="Copeland A."/>
            <person name="Lucas S."/>
            <person name="Lapidus A."/>
            <person name="Barry K."/>
            <person name="Detter J.C."/>
            <person name="Glavina del Rio T."/>
            <person name="Hammon N."/>
            <person name="Israni S."/>
            <person name="Dalin E."/>
            <person name="Tice H."/>
            <person name="Pitluck S."/>
            <person name="Kiss H."/>
            <person name="Munk A.C."/>
            <person name="Brettin T."/>
            <person name="Bruce D."/>
            <person name="Han C."/>
            <person name="Tapia R."/>
            <person name="Gilna P."/>
            <person name="Schmutz J."/>
            <person name="Larimer F."/>
            <person name="Land M."/>
            <person name="Hauser L."/>
            <person name="Kyrpides N."/>
            <person name="Kim E."/>
            <person name="Richardson P."/>
        </authorList>
    </citation>
    <scope>NUCLEOTIDE SEQUENCE [LARGE SCALE GENOMIC DNA]</scope>
    <source>
        <strain evidence="5">IMS101</strain>
    </source>
</reference>
<dbReference type="EMBL" id="CP000393">
    <property type="protein sequence ID" value="ABG52688.1"/>
    <property type="molecule type" value="Genomic_DNA"/>
</dbReference>
<evidence type="ECO:0000256" key="2">
    <source>
        <dbReference type="ARBA" id="ARBA00022741"/>
    </source>
</evidence>
<accession>Q10YI6</accession>
<evidence type="ECO:0000313" key="5">
    <source>
        <dbReference type="EMBL" id="ABG52688.1"/>
    </source>
</evidence>
<dbReference type="Gene3D" id="1.10.730.10">
    <property type="entry name" value="Isoleucyl-tRNA Synthetase, Domain 1"/>
    <property type="match status" value="1"/>
</dbReference>
<dbReference type="HOGENOM" id="CLU_063433_0_0_3"/>
<evidence type="ECO:0000256" key="3">
    <source>
        <dbReference type="ARBA" id="ARBA00022840"/>
    </source>
</evidence>
<organism evidence="5">
    <name type="scientific">Trichodesmium erythraeum (strain IMS101)</name>
    <dbReference type="NCBI Taxonomy" id="203124"/>
    <lineage>
        <taxon>Bacteria</taxon>
        <taxon>Bacillati</taxon>
        <taxon>Cyanobacteriota</taxon>
        <taxon>Cyanophyceae</taxon>
        <taxon>Oscillatoriophycideae</taxon>
        <taxon>Oscillatoriales</taxon>
        <taxon>Microcoleaceae</taxon>
        <taxon>Trichodesmium</taxon>
    </lineage>
</organism>
<keyword evidence="2" id="KW-0547">Nucleotide-binding</keyword>
<gene>
    <name evidence="5" type="ordered locus">Tery_3617</name>
</gene>
<dbReference type="InterPro" id="IPR009080">
    <property type="entry name" value="tRNAsynth_Ia_anticodon-bd"/>
</dbReference>
<name>Q10YI6_TRIEI</name>
<dbReference type="InterPro" id="IPR008909">
    <property type="entry name" value="DALR_anticod-bd"/>
</dbReference>
<protein>
    <submittedName>
        <fullName evidence="5">DALR anticodon binding</fullName>
    </submittedName>
</protein>
<dbReference type="eggNOG" id="COG0018">
    <property type="taxonomic scope" value="Bacteria"/>
</dbReference>